<dbReference type="EMBL" id="JADBEC010000001">
    <property type="protein sequence ID" value="MBE1504645.1"/>
    <property type="molecule type" value="Genomic_DNA"/>
</dbReference>
<evidence type="ECO:0000256" key="1">
    <source>
        <dbReference type="SAM" id="MobiDB-lite"/>
    </source>
</evidence>
<accession>A0ABR9IN83</accession>
<organism evidence="2 3">
    <name type="scientific">Rhizobium viscosum</name>
    <name type="common">Arthrobacter viscosus</name>
    <dbReference type="NCBI Taxonomy" id="1673"/>
    <lineage>
        <taxon>Bacteria</taxon>
        <taxon>Pseudomonadati</taxon>
        <taxon>Pseudomonadota</taxon>
        <taxon>Alphaproteobacteria</taxon>
        <taxon>Hyphomicrobiales</taxon>
        <taxon>Rhizobiaceae</taxon>
        <taxon>Rhizobium/Agrobacterium group</taxon>
        <taxon>Rhizobium</taxon>
    </lineage>
</organism>
<sequence>MQIEKFSEIIAHFIGIFETTTEEMRLRAELTEGAGPAENNPALDDLVANTPTFASDLALQDYDPDVNYRSVSYEIIYGGARRFGRPFEESIEKLSEIAHRDMSSLPRFGSPQDINVEDDEQLQVFNGPGSVIGYATQVNVLFDDDYLDMTDGHHAPRDTSFVTERLAEFSAQTEIFTPFASLQRTDTFEGVKHIANDMEAYIRAVKDSGQTSFGTNEPPADNPNDQAHDFVLAGSEITGTHMNGKLVSEVPALDDMLPDRGLAKLPEDPDETQTSVEQHDPASSSLEVTAGANLVANIASVINTAVISSVTAVMGDYHQIDAITQVYAYSDDDDIASLFHSSADAADGAGVTAYNIASFERDTYQSTQPETTVDAHGDPIFPMAWRVSIVNGDVSFVNWVEQYHFVSDNDTMTVTTSGSQTTVLTGGNTTLNFSSFFEMGLQYDLVIVGGSVYDINSITQISLLYDNDWVRAEDGVDGNAAIQSGNNLIWNFAAIHNVGANDRFETMPDYMHQAEKGILERDPTMPEGLSTDLNFQGYVGLNVLYITGNLFDMTIIKQVAVLGDSDDVTQAAAELLKNNQDAVITIDTGSNTVANIAQIVDYDSFGNTTYIAGQLYSDAILIQGGIIEHDATAPEMAGEKLANEVIAFLDDDGPQGTDSGDGIINGGHDLSWSSAHPSDVMQVVVA</sequence>
<evidence type="ECO:0008006" key="4">
    <source>
        <dbReference type="Google" id="ProtNLM"/>
    </source>
</evidence>
<evidence type="ECO:0000313" key="2">
    <source>
        <dbReference type="EMBL" id="MBE1504645.1"/>
    </source>
</evidence>
<name>A0ABR9IN83_RHIVS</name>
<feature type="compositionally biased region" description="Polar residues" evidence="1">
    <location>
        <begin position="272"/>
        <end position="283"/>
    </location>
</feature>
<keyword evidence="3" id="KW-1185">Reference proteome</keyword>
<feature type="region of interest" description="Disordered" evidence="1">
    <location>
        <begin position="259"/>
        <end position="283"/>
    </location>
</feature>
<evidence type="ECO:0000313" key="3">
    <source>
        <dbReference type="Proteomes" id="UP000620262"/>
    </source>
</evidence>
<proteinExistence type="predicted"/>
<comment type="caution">
    <text evidence="2">The sequence shown here is derived from an EMBL/GenBank/DDBJ whole genome shotgun (WGS) entry which is preliminary data.</text>
</comment>
<gene>
    <name evidence="2" type="ORF">H4W29_001826</name>
</gene>
<protein>
    <recommendedName>
        <fullName evidence="4">Type I secretion protein</fullName>
    </recommendedName>
</protein>
<reference evidence="2 3" key="1">
    <citation type="submission" date="2020-10" db="EMBL/GenBank/DDBJ databases">
        <title>Sequencing the genomes of 1000 actinobacteria strains.</title>
        <authorList>
            <person name="Klenk H.-P."/>
        </authorList>
    </citation>
    <scope>NUCLEOTIDE SEQUENCE [LARGE SCALE GENOMIC DNA]</scope>
    <source>
        <strain evidence="2 3">DSM 7307</strain>
    </source>
</reference>
<dbReference type="RefSeq" id="WP_192728646.1">
    <property type="nucleotide sequence ID" value="NZ_BAAAVL010000001.1"/>
</dbReference>
<dbReference type="Proteomes" id="UP000620262">
    <property type="component" value="Unassembled WGS sequence"/>
</dbReference>